<evidence type="ECO:0000313" key="2">
    <source>
        <dbReference type="EMBL" id="SDC66325.1"/>
    </source>
</evidence>
<accession>A0A1G6NGS0</accession>
<evidence type="ECO:0000256" key="1">
    <source>
        <dbReference type="SAM" id="MobiDB-lite"/>
    </source>
</evidence>
<dbReference type="PANTHER" id="PTHR43179:SF10">
    <property type="entry name" value="GLYCOSYL TRANSFERASE"/>
    <property type="match status" value="1"/>
</dbReference>
<dbReference type="PANTHER" id="PTHR43179">
    <property type="entry name" value="RHAMNOSYLTRANSFERASE WBBL"/>
    <property type="match status" value="1"/>
</dbReference>
<dbReference type="SUPFAM" id="SSF53448">
    <property type="entry name" value="Nucleotide-diphospho-sugar transferases"/>
    <property type="match status" value="1"/>
</dbReference>
<keyword evidence="3" id="KW-1185">Reference proteome</keyword>
<dbReference type="InterPro" id="IPR029044">
    <property type="entry name" value="Nucleotide-diphossugar_trans"/>
</dbReference>
<proteinExistence type="predicted"/>
<gene>
    <name evidence="2" type="ORF">SAMN05421548_10928</name>
</gene>
<feature type="region of interest" description="Disordered" evidence="1">
    <location>
        <begin position="1"/>
        <end position="20"/>
    </location>
</feature>
<name>A0A1G6NGS0_9BURK</name>
<reference evidence="3" key="1">
    <citation type="submission" date="2016-09" db="EMBL/GenBank/DDBJ databases">
        <authorList>
            <person name="Varghese N."/>
            <person name="Submissions S."/>
        </authorList>
    </citation>
    <scope>NUCLEOTIDE SEQUENCE [LARGE SCALE GENOMIC DNA]</scope>
    <source>
        <strain evidence="3">TNe-862</strain>
    </source>
</reference>
<dbReference type="Gene3D" id="3.90.550.10">
    <property type="entry name" value="Spore Coat Polysaccharide Biosynthesis Protein SpsA, Chain A"/>
    <property type="match status" value="1"/>
</dbReference>
<dbReference type="STRING" id="416944.SAMN05421548_10928"/>
<sequence length="309" mass="33352">MTTLPMPDAPASPANGELAQVGGTMGAPRVQLDDLSVSVVIYRPDVDVLTRTFECLGAAARAFVAARRGRTVSLSVVDNGDAPGGDGVSSGLAPAFAALRAHGVPYRVIGGHGNVGYGRGHNLALEGVGSACHLVLNPDIDMEPEALVEAVGFLERHPEVGLLTPWVGDADGRTQYLCRRFPAVLDLLVRGFLPASLRSAFASRLARYEMREAINVRDVVWEPPIVSGCFMLFRTTVLKQLGGFDPRYFLYFEDYDLSLRTHALAQVAYVPAVCVVHHGGGASRKGFAHIRMFGVSLVKFYNRFGWKLV</sequence>
<protein>
    <recommendedName>
        <fullName evidence="4">Glycosyltransferase 2-like domain-containing protein</fullName>
    </recommendedName>
</protein>
<dbReference type="Proteomes" id="UP000198908">
    <property type="component" value="Unassembled WGS sequence"/>
</dbReference>
<organism evidence="2 3">
    <name type="scientific">Paraburkholderia lycopersici</name>
    <dbReference type="NCBI Taxonomy" id="416944"/>
    <lineage>
        <taxon>Bacteria</taxon>
        <taxon>Pseudomonadati</taxon>
        <taxon>Pseudomonadota</taxon>
        <taxon>Betaproteobacteria</taxon>
        <taxon>Burkholderiales</taxon>
        <taxon>Burkholderiaceae</taxon>
        <taxon>Paraburkholderia</taxon>
    </lineage>
</organism>
<dbReference type="AlphaFoldDB" id="A0A1G6NGS0"/>
<dbReference type="Pfam" id="PF13641">
    <property type="entry name" value="Glyco_tranf_2_3"/>
    <property type="match status" value="1"/>
</dbReference>
<dbReference type="EMBL" id="FMYQ01000009">
    <property type="protein sequence ID" value="SDC66325.1"/>
    <property type="molecule type" value="Genomic_DNA"/>
</dbReference>
<evidence type="ECO:0008006" key="4">
    <source>
        <dbReference type="Google" id="ProtNLM"/>
    </source>
</evidence>
<evidence type="ECO:0000313" key="3">
    <source>
        <dbReference type="Proteomes" id="UP000198908"/>
    </source>
</evidence>